<dbReference type="PROSITE" id="PS51405">
    <property type="entry name" value="HEME_HALOPEROXIDASE"/>
    <property type="match status" value="1"/>
</dbReference>
<comment type="caution">
    <text evidence="10">The sequence shown here is derived from an EMBL/GenBank/DDBJ whole genome shotgun (WGS) entry which is preliminary data.</text>
</comment>
<evidence type="ECO:0000256" key="6">
    <source>
        <dbReference type="ARBA" id="ARBA00023004"/>
    </source>
</evidence>
<evidence type="ECO:0000256" key="4">
    <source>
        <dbReference type="ARBA" id="ARBA00022723"/>
    </source>
</evidence>
<comment type="cofactor">
    <cofactor evidence="1">
        <name>heme b</name>
        <dbReference type="ChEBI" id="CHEBI:60344"/>
    </cofactor>
</comment>
<evidence type="ECO:0000256" key="1">
    <source>
        <dbReference type="ARBA" id="ARBA00001970"/>
    </source>
</evidence>
<dbReference type="OrthoDB" id="407298at2759"/>
<dbReference type="InterPro" id="IPR036851">
    <property type="entry name" value="Chloroperoxidase-like_sf"/>
</dbReference>
<evidence type="ECO:0000256" key="2">
    <source>
        <dbReference type="ARBA" id="ARBA00022559"/>
    </source>
</evidence>
<evidence type="ECO:0000256" key="7">
    <source>
        <dbReference type="ARBA" id="ARBA00025795"/>
    </source>
</evidence>
<comment type="similarity">
    <text evidence="7">Belongs to the chloroperoxidase family.</text>
</comment>
<evidence type="ECO:0000256" key="8">
    <source>
        <dbReference type="SAM" id="MobiDB-lite"/>
    </source>
</evidence>
<keyword evidence="11" id="KW-1185">Reference proteome</keyword>
<dbReference type="PANTHER" id="PTHR33577">
    <property type="entry name" value="STERIGMATOCYSTIN BIOSYNTHESIS PEROXIDASE STCC-RELATED"/>
    <property type="match status" value="1"/>
</dbReference>
<dbReference type="Pfam" id="PF01328">
    <property type="entry name" value="Peroxidase_2"/>
    <property type="match status" value="1"/>
</dbReference>
<evidence type="ECO:0000313" key="11">
    <source>
        <dbReference type="Proteomes" id="UP000651452"/>
    </source>
</evidence>
<evidence type="ECO:0000256" key="5">
    <source>
        <dbReference type="ARBA" id="ARBA00023002"/>
    </source>
</evidence>
<keyword evidence="4" id="KW-0479">Metal-binding</keyword>
<protein>
    <recommendedName>
        <fullName evidence="9">Heme haloperoxidase family profile domain-containing protein</fullName>
    </recommendedName>
</protein>
<dbReference type="Proteomes" id="UP000651452">
    <property type="component" value="Unassembled WGS sequence"/>
</dbReference>
<organism evidence="10 11">
    <name type="scientific">Ascochyta lentis</name>
    <dbReference type="NCBI Taxonomy" id="205686"/>
    <lineage>
        <taxon>Eukaryota</taxon>
        <taxon>Fungi</taxon>
        <taxon>Dikarya</taxon>
        <taxon>Ascomycota</taxon>
        <taxon>Pezizomycotina</taxon>
        <taxon>Dothideomycetes</taxon>
        <taxon>Pleosporomycetidae</taxon>
        <taxon>Pleosporales</taxon>
        <taxon>Pleosporineae</taxon>
        <taxon>Didymellaceae</taxon>
        <taxon>Ascochyta</taxon>
    </lineage>
</organism>
<accession>A0A8H7MLG6</accession>
<reference evidence="10" key="2">
    <citation type="submission" date="2020-09" db="EMBL/GenBank/DDBJ databases">
        <title>Reference genome assembly for Australian Ascochyta lentis isolate Al4.</title>
        <authorList>
            <person name="Lee R.C."/>
            <person name="Farfan-Caceres L.M."/>
            <person name="Debler J.W."/>
            <person name="Williams A.H."/>
            <person name="Henares B.M."/>
        </authorList>
    </citation>
    <scope>NUCLEOTIDE SEQUENCE</scope>
    <source>
        <strain evidence="10">Al4</strain>
    </source>
</reference>
<dbReference type="GO" id="GO:0046872">
    <property type="term" value="F:metal ion binding"/>
    <property type="evidence" value="ECO:0007669"/>
    <property type="project" value="UniProtKB-KW"/>
</dbReference>
<evidence type="ECO:0000256" key="3">
    <source>
        <dbReference type="ARBA" id="ARBA00022617"/>
    </source>
</evidence>
<keyword evidence="3" id="KW-0349">Heme</keyword>
<keyword evidence="2" id="KW-0575">Peroxidase</keyword>
<sequence>MSSEGTPLLSGDVPKGTYAPAGPGDKRSPCPMINSLANHGYLPRDGRSVLAHEITAAMNETGISATLSAMFVNAIYNVHKEKDEKDNSGVLSRLWTTVRDPWTLLSKFGMRRPDQTDSCGRPILDLDQLALPGAVEHDISLTRRDHGQKEGNCARQEDLVDDLLASSIDGKNVTREDLANLRKRRIAQQREDNPSLTYGALQHEMSCGEIALILGVFGDGKSAPCDFLAPFLREERLPIKEGWKKRWWWTLGLVEVKIIGTKVKSLIGLQIK</sequence>
<dbReference type="InterPro" id="IPR000028">
    <property type="entry name" value="Chloroperoxidase"/>
</dbReference>
<evidence type="ECO:0000313" key="10">
    <source>
        <dbReference type="EMBL" id="KAF9698452.1"/>
    </source>
</evidence>
<dbReference type="AlphaFoldDB" id="A0A8H7MLG6"/>
<dbReference type="Gene3D" id="1.10.489.10">
    <property type="entry name" value="Chloroperoxidase-like"/>
    <property type="match status" value="1"/>
</dbReference>
<dbReference type="GO" id="GO:0004601">
    <property type="term" value="F:peroxidase activity"/>
    <property type="evidence" value="ECO:0007669"/>
    <property type="project" value="UniProtKB-KW"/>
</dbReference>
<dbReference type="EMBL" id="RZGK01000006">
    <property type="protein sequence ID" value="KAF9698452.1"/>
    <property type="molecule type" value="Genomic_DNA"/>
</dbReference>
<evidence type="ECO:0000259" key="9">
    <source>
        <dbReference type="PROSITE" id="PS51405"/>
    </source>
</evidence>
<reference evidence="10" key="1">
    <citation type="submission" date="2018-12" db="EMBL/GenBank/DDBJ databases">
        <authorList>
            <person name="Syme R.A."/>
            <person name="Farfan-Caceres L."/>
            <person name="Lichtenzveig J."/>
        </authorList>
    </citation>
    <scope>NUCLEOTIDE SEQUENCE</scope>
    <source>
        <strain evidence="10">Al4</strain>
    </source>
</reference>
<keyword evidence="5" id="KW-0560">Oxidoreductase</keyword>
<dbReference type="SUPFAM" id="SSF47571">
    <property type="entry name" value="Cloroperoxidase"/>
    <property type="match status" value="1"/>
</dbReference>
<feature type="region of interest" description="Disordered" evidence="8">
    <location>
        <begin position="1"/>
        <end position="30"/>
    </location>
</feature>
<keyword evidence="6" id="KW-0408">Iron</keyword>
<feature type="domain" description="Heme haloperoxidase family profile" evidence="9">
    <location>
        <begin position="14"/>
        <end position="258"/>
    </location>
</feature>
<gene>
    <name evidence="10" type="ORF">EKO04_003423</name>
</gene>
<dbReference type="PANTHER" id="PTHR33577:SF9">
    <property type="entry name" value="PEROXIDASE STCC"/>
    <property type="match status" value="1"/>
</dbReference>
<proteinExistence type="inferred from homology"/>
<name>A0A8H7MLG6_9PLEO</name>